<reference evidence="1 2" key="1">
    <citation type="journal article" date="2013" name="Genome Announc.">
        <title>Genome Sequence of the Extreme Obligate Alkaliphile Bacillus marmarensis Strain DSM 21297.</title>
        <authorList>
            <person name="Wernick D.G."/>
            <person name="Choi K.Y."/>
            <person name="Tat C.A."/>
            <person name="Lafontaine Rivera J.G."/>
            <person name="Liao J.C."/>
        </authorList>
    </citation>
    <scope>NUCLEOTIDE SEQUENCE [LARGE SCALE GENOMIC DNA]</scope>
    <source>
        <strain evidence="1 2">DSM 21297</strain>
    </source>
</reference>
<comment type="caution">
    <text evidence="1">The sequence shown here is derived from an EMBL/GenBank/DDBJ whole genome shotgun (WGS) entry which is preliminary data.</text>
</comment>
<name>U6SKF7_9BACI</name>
<dbReference type="PATRIC" id="fig|1188261.3.peg.3191"/>
<protein>
    <submittedName>
        <fullName evidence="1">Uncharacterized protein</fullName>
    </submittedName>
</protein>
<dbReference type="RefSeq" id="WP_022629256.1">
    <property type="nucleotide sequence ID" value="NZ_ATAE01000041.1"/>
</dbReference>
<evidence type="ECO:0000313" key="1">
    <source>
        <dbReference type="EMBL" id="ERN52083.1"/>
    </source>
</evidence>
<proteinExistence type="predicted"/>
<accession>U6SKF7</accession>
<gene>
    <name evidence="1" type="ORF">A33I_18495</name>
</gene>
<organism evidence="1 2">
    <name type="scientific">Alkalihalophilus marmarensis DSM 21297</name>
    <dbReference type="NCBI Taxonomy" id="1188261"/>
    <lineage>
        <taxon>Bacteria</taxon>
        <taxon>Bacillati</taxon>
        <taxon>Bacillota</taxon>
        <taxon>Bacilli</taxon>
        <taxon>Bacillales</taxon>
        <taxon>Bacillaceae</taxon>
        <taxon>Alkalihalophilus</taxon>
    </lineage>
</organism>
<sequence>MEPLSRLFSEYLWQEHEIDMSINDIHCLVWEAVMLDHEEIDTELFPERVLDTLPNPLLLHTSSYTDEDEEEWIFCVVTDVYFSMTWLHGLCLKNGVLVDENVPLDLL</sequence>
<evidence type="ECO:0000313" key="2">
    <source>
        <dbReference type="Proteomes" id="UP000017170"/>
    </source>
</evidence>
<dbReference type="Proteomes" id="UP000017170">
    <property type="component" value="Unassembled WGS sequence"/>
</dbReference>
<dbReference type="AlphaFoldDB" id="U6SKF7"/>
<keyword evidence="2" id="KW-1185">Reference proteome</keyword>
<dbReference type="EMBL" id="ATAE01000041">
    <property type="protein sequence ID" value="ERN52083.1"/>
    <property type="molecule type" value="Genomic_DNA"/>
</dbReference>